<keyword evidence="2" id="KW-1185">Reference proteome</keyword>
<name>A0ABQ8IT89_DERPT</name>
<accession>A0ABQ8IT89</accession>
<gene>
    <name evidence="1" type="ORF">DERP_008012</name>
</gene>
<reference evidence="1 2" key="1">
    <citation type="journal article" date="2018" name="J. Allergy Clin. Immunol.">
        <title>High-quality assembly of Dermatophagoides pteronyssinus genome and transcriptome reveals a wide range of novel allergens.</title>
        <authorList>
            <person name="Liu X.Y."/>
            <person name="Yang K.Y."/>
            <person name="Wang M.Q."/>
            <person name="Kwok J.S."/>
            <person name="Zeng X."/>
            <person name="Yang Z."/>
            <person name="Xiao X.J."/>
            <person name="Lau C.P."/>
            <person name="Li Y."/>
            <person name="Huang Z.M."/>
            <person name="Ba J.G."/>
            <person name="Yim A.K."/>
            <person name="Ouyang C.Y."/>
            <person name="Ngai S.M."/>
            <person name="Chan T.F."/>
            <person name="Leung E.L."/>
            <person name="Liu L."/>
            <person name="Liu Z.G."/>
            <person name="Tsui S.K."/>
        </authorList>
    </citation>
    <scope>NUCLEOTIDE SEQUENCE [LARGE SCALE GENOMIC DNA]</scope>
    <source>
        <strain evidence="1">Derp</strain>
    </source>
</reference>
<dbReference type="Proteomes" id="UP000887458">
    <property type="component" value="Unassembled WGS sequence"/>
</dbReference>
<protein>
    <submittedName>
        <fullName evidence="1">Uncharacterized protein</fullName>
    </submittedName>
</protein>
<sequence>MDLEQKLIKWFNNKIDYFENQCNNDSDHMIKLIRSNEFQFKCNNIWKQLQPLRALIYDTLNVQNQQTHHHHHRLIGLK</sequence>
<organism evidence="1 2">
    <name type="scientific">Dermatophagoides pteronyssinus</name>
    <name type="common">European house dust mite</name>
    <dbReference type="NCBI Taxonomy" id="6956"/>
    <lineage>
        <taxon>Eukaryota</taxon>
        <taxon>Metazoa</taxon>
        <taxon>Ecdysozoa</taxon>
        <taxon>Arthropoda</taxon>
        <taxon>Chelicerata</taxon>
        <taxon>Arachnida</taxon>
        <taxon>Acari</taxon>
        <taxon>Acariformes</taxon>
        <taxon>Sarcoptiformes</taxon>
        <taxon>Astigmata</taxon>
        <taxon>Psoroptidia</taxon>
        <taxon>Analgoidea</taxon>
        <taxon>Pyroglyphidae</taxon>
        <taxon>Dermatophagoidinae</taxon>
        <taxon>Dermatophagoides</taxon>
    </lineage>
</organism>
<dbReference type="EMBL" id="NJHN03000121">
    <property type="protein sequence ID" value="KAH9413534.1"/>
    <property type="molecule type" value="Genomic_DNA"/>
</dbReference>
<evidence type="ECO:0000313" key="2">
    <source>
        <dbReference type="Proteomes" id="UP000887458"/>
    </source>
</evidence>
<reference evidence="1 2" key="2">
    <citation type="journal article" date="2022" name="Mol. Biol. Evol.">
        <title>Comparative Genomics Reveals Insights into the Divergent Evolution of Astigmatic Mites and Household Pest Adaptations.</title>
        <authorList>
            <person name="Xiong Q."/>
            <person name="Wan A.T."/>
            <person name="Liu X."/>
            <person name="Fung C.S."/>
            <person name="Xiao X."/>
            <person name="Malainual N."/>
            <person name="Hou J."/>
            <person name="Wang L."/>
            <person name="Wang M."/>
            <person name="Yang K.Y."/>
            <person name="Cui Y."/>
            <person name="Leung E.L."/>
            <person name="Nong W."/>
            <person name="Shin S.K."/>
            <person name="Au S.W."/>
            <person name="Jeong K.Y."/>
            <person name="Chew F.T."/>
            <person name="Hui J.H."/>
            <person name="Leung T.F."/>
            <person name="Tungtrongchitr A."/>
            <person name="Zhong N."/>
            <person name="Liu Z."/>
            <person name="Tsui S.K."/>
        </authorList>
    </citation>
    <scope>NUCLEOTIDE SEQUENCE [LARGE SCALE GENOMIC DNA]</scope>
    <source>
        <strain evidence="1">Derp</strain>
    </source>
</reference>
<comment type="caution">
    <text evidence="1">The sequence shown here is derived from an EMBL/GenBank/DDBJ whole genome shotgun (WGS) entry which is preliminary data.</text>
</comment>
<proteinExistence type="predicted"/>
<evidence type="ECO:0000313" key="1">
    <source>
        <dbReference type="EMBL" id="KAH9413534.1"/>
    </source>
</evidence>